<dbReference type="PANTHER" id="PTHR46093:SF18">
    <property type="entry name" value="FIBRONECTIN TYPE-III DOMAIN-CONTAINING PROTEIN"/>
    <property type="match status" value="1"/>
</dbReference>
<evidence type="ECO:0000313" key="4">
    <source>
        <dbReference type="Proteomes" id="UP000315017"/>
    </source>
</evidence>
<dbReference type="Gene3D" id="2.120.10.80">
    <property type="entry name" value="Kelch-type beta propeller"/>
    <property type="match status" value="2"/>
</dbReference>
<name>A0A517Y5N2_9BACT</name>
<proteinExistence type="predicted"/>
<dbReference type="KEGG" id="aagg:ETAA8_06040"/>
<dbReference type="RefSeq" id="WP_145084638.1">
    <property type="nucleotide sequence ID" value="NZ_CP036274.1"/>
</dbReference>
<keyword evidence="4" id="KW-1185">Reference proteome</keyword>
<dbReference type="OrthoDB" id="232651at2"/>
<keyword evidence="1" id="KW-0880">Kelch repeat</keyword>
<dbReference type="PANTHER" id="PTHR46093">
    <property type="entry name" value="ACYL-COA-BINDING DOMAIN-CONTAINING PROTEIN 5"/>
    <property type="match status" value="1"/>
</dbReference>
<gene>
    <name evidence="3" type="ORF">ETAA8_06040</name>
</gene>
<dbReference type="AlphaFoldDB" id="A0A517Y5N2"/>
<dbReference type="Pfam" id="PF24681">
    <property type="entry name" value="Kelch_KLHDC2_KLHL20_DRC7"/>
    <property type="match status" value="1"/>
</dbReference>
<organism evidence="3 4">
    <name type="scientific">Anatilimnocola aggregata</name>
    <dbReference type="NCBI Taxonomy" id="2528021"/>
    <lineage>
        <taxon>Bacteria</taxon>
        <taxon>Pseudomonadati</taxon>
        <taxon>Planctomycetota</taxon>
        <taxon>Planctomycetia</taxon>
        <taxon>Pirellulales</taxon>
        <taxon>Pirellulaceae</taxon>
        <taxon>Anatilimnocola</taxon>
    </lineage>
</organism>
<reference evidence="3 4" key="1">
    <citation type="submission" date="2019-02" db="EMBL/GenBank/DDBJ databases">
        <title>Deep-cultivation of Planctomycetes and their phenomic and genomic characterization uncovers novel biology.</title>
        <authorList>
            <person name="Wiegand S."/>
            <person name="Jogler M."/>
            <person name="Boedeker C."/>
            <person name="Pinto D."/>
            <person name="Vollmers J."/>
            <person name="Rivas-Marin E."/>
            <person name="Kohn T."/>
            <person name="Peeters S.H."/>
            <person name="Heuer A."/>
            <person name="Rast P."/>
            <person name="Oberbeckmann S."/>
            <person name="Bunk B."/>
            <person name="Jeske O."/>
            <person name="Meyerdierks A."/>
            <person name="Storesund J.E."/>
            <person name="Kallscheuer N."/>
            <person name="Luecker S."/>
            <person name="Lage O.M."/>
            <person name="Pohl T."/>
            <person name="Merkel B.J."/>
            <person name="Hornburger P."/>
            <person name="Mueller R.-W."/>
            <person name="Bruemmer F."/>
            <person name="Labrenz M."/>
            <person name="Spormann A.M."/>
            <person name="Op den Camp H."/>
            <person name="Overmann J."/>
            <person name="Amann R."/>
            <person name="Jetten M.S.M."/>
            <person name="Mascher T."/>
            <person name="Medema M.H."/>
            <person name="Devos D.P."/>
            <person name="Kaster A.-K."/>
            <person name="Ovreas L."/>
            <person name="Rohde M."/>
            <person name="Galperin M.Y."/>
            <person name="Jogler C."/>
        </authorList>
    </citation>
    <scope>NUCLEOTIDE SEQUENCE [LARGE SCALE GENOMIC DNA]</scope>
    <source>
        <strain evidence="3 4">ETA_A8</strain>
    </source>
</reference>
<keyword evidence="2" id="KW-0677">Repeat</keyword>
<protein>
    <submittedName>
        <fullName evidence="3">Uncharacterized protein</fullName>
    </submittedName>
</protein>
<evidence type="ECO:0000313" key="3">
    <source>
        <dbReference type="EMBL" id="QDU25535.1"/>
    </source>
</evidence>
<dbReference type="InterPro" id="IPR015915">
    <property type="entry name" value="Kelch-typ_b-propeller"/>
</dbReference>
<evidence type="ECO:0000256" key="1">
    <source>
        <dbReference type="ARBA" id="ARBA00022441"/>
    </source>
</evidence>
<dbReference type="EMBL" id="CP036274">
    <property type="protein sequence ID" value="QDU25535.1"/>
    <property type="molecule type" value="Genomic_DNA"/>
</dbReference>
<dbReference type="InterPro" id="IPR011043">
    <property type="entry name" value="Gal_Oxase/kelch_b-propeller"/>
</dbReference>
<accession>A0A517Y5N2</accession>
<dbReference type="Proteomes" id="UP000315017">
    <property type="component" value="Chromosome"/>
</dbReference>
<evidence type="ECO:0000256" key="2">
    <source>
        <dbReference type="ARBA" id="ARBA00022737"/>
    </source>
</evidence>
<sequence>MLQQPSRCIISFLLLVLIVGFGQSTVLRAEEGTKVAPNVWQKLEQATITGRRYETPIGYSPELKRFLVLGGRISWGENKKARSYDQLALDRTQGEWENWYPVGKDWGPKFGVGNFPSWKNEKWVFADSEENARPNWNIYGTFSLGHAYDYDPDTKTFLFFAHGKTFRYDPLARTWTDLQPASDPEREHGGILLWSSLCYDRAHKKFVLFGGGNAQTTRGDPGTWTYSPTENKWEEVELKEQPPQRANSQLVYDPVAKKVVLFGGDQLSQLIADTWTFELGTRRWEQLKTERSPSPRAGHALVWLPKAQKVALIGGYEYTSNTGYVASMYQRLPVEIWTLDTVAGKWSLLAQSEPKNGPAGPISGMWHAAADENDVVVTTGEGTWLCQIEATKFDAAGTEKLGVQPGTVQRRTGPYDPAWFAQDVPAADPAQVLKELAALPANEWVPRPTPKLPRPNMDWGSAVFIPAQDKIVRFSGGHSAYSGTAPIIYDIKTDRYLLAFAPELPIEFVYSNDQVHGEWSFQGNPWMSGHTYKATGYEPHSQSLAFAAHDYTYFFDAQTSKWSRSSEKCPFTPNMYVVTLATTPAGTVAWADRRGGGSGLWRLDGSSRTWQALPLAGSLPDKSPDRHGMAYDSKRDRLLFFSAVGKQKGDVAAYDLKTGDNSWLDAAGKVHAAVSSRETIYLPEQDAVLIGARVKDANGNFCWLLYDCAKNAWFSVELAGVDPISKGEFNNSMGLMYDPARKLIWAVGQNSHVHVLRLDLKQAKLVAL</sequence>
<dbReference type="SUPFAM" id="SSF50965">
    <property type="entry name" value="Galactose oxidase, central domain"/>
    <property type="match status" value="2"/>
</dbReference>